<keyword evidence="4" id="KW-0408">Iron</keyword>
<comment type="caution">
    <text evidence="8">The sequence shown here is derived from an EMBL/GenBank/DDBJ whole genome shotgun (WGS) entry which is preliminary data.</text>
</comment>
<dbReference type="PANTHER" id="PTHR43409:SF16">
    <property type="entry name" value="SLR0320 PROTEIN"/>
    <property type="match status" value="1"/>
</dbReference>
<evidence type="ECO:0000256" key="2">
    <source>
        <dbReference type="ARBA" id="ARBA00022691"/>
    </source>
</evidence>
<dbReference type="Pfam" id="PF04055">
    <property type="entry name" value="Radical_SAM"/>
    <property type="match status" value="1"/>
</dbReference>
<reference evidence="8 9" key="1">
    <citation type="submission" date="2020-08" db="EMBL/GenBank/DDBJ databases">
        <title>Genomic Encyclopedia of Archaeal and Bacterial Type Strains, Phase II (KMG-II): from individual species to whole genera.</title>
        <authorList>
            <person name="Goeker M."/>
        </authorList>
    </citation>
    <scope>NUCLEOTIDE SEQUENCE [LARGE SCALE GENOMIC DNA]</scope>
    <source>
        <strain evidence="8 9">DSM 43850</strain>
    </source>
</reference>
<dbReference type="InterPro" id="IPR023404">
    <property type="entry name" value="rSAM_horseshoe"/>
</dbReference>
<dbReference type="InterPro" id="IPR058240">
    <property type="entry name" value="rSAM_sf"/>
</dbReference>
<evidence type="ECO:0000259" key="6">
    <source>
        <dbReference type="PROSITE" id="PS51332"/>
    </source>
</evidence>
<dbReference type="SUPFAM" id="SSF102114">
    <property type="entry name" value="Radical SAM enzymes"/>
    <property type="match status" value="1"/>
</dbReference>
<dbReference type="RefSeq" id="WP_182836278.1">
    <property type="nucleotide sequence ID" value="NZ_BAAABQ010000041.1"/>
</dbReference>
<keyword evidence="5" id="KW-0411">Iron-sulfur</keyword>
<dbReference type="EMBL" id="JACJID010000001">
    <property type="protein sequence ID" value="MBA8923571.1"/>
    <property type="molecule type" value="Genomic_DNA"/>
</dbReference>
<dbReference type="SFLD" id="SFLDG01123">
    <property type="entry name" value="methyltransferase_(Class_B)"/>
    <property type="match status" value="1"/>
</dbReference>
<dbReference type="InterPro" id="IPR006158">
    <property type="entry name" value="Cobalamin-bd"/>
</dbReference>
<accession>A0ABR6BA01</accession>
<evidence type="ECO:0000256" key="4">
    <source>
        <dbReference type="ARBA" id="ARBA00023004"/>
    </source>
</evidence>
<dbReference type="PANTHER" id="PTHR43409">
    <property type="entry name" value="ANAEROBIC MAGNESIUM-PROTOPORPHYRIN IX MONOMETHYL ESTER CYCLASE-RELATED"/>
    <property type="match status" value="1"/>
</dbReference>
<protein>
    <submittedName>
        <fullName evidence="8">Radical SAM superfamily enzyme YgiQ (UPF0313 family)</fullName>
    </submittedName>
</protein>
<comment type="cofactor">
    <cofactor evidence="1">
        <name>[4Fe-4S] cluster</name>
        <dbReference type="ChEBI" id="CHEBI:49883"/>
    </cofactor>
</comment>
<dbReference type="SMART" id="SM00729">
    <property type="entry name" value="Elp3"/>
    <property type="match status" value="1"/>
</dbReference>
<evidence type="ECO:0000259" key="7">
    <source>
        <dbReference type="PROSITE" id="PS51918"/>
    </source>
</evidence>
<dbReference type="SFLD" id="SFLDG01082">
    <property type="entry name" value="B12-binding_domain_containing"/>
    <property type="match status" value="1"/>
</dbReference>
<organism evidence="8 9">
    <name type="scientific">Kutzneria viridogrisea</name>
    <dbReference type="NCBI Taxonomy" id="47990"/>
    <lineage>
        <taxon>Bacteria</taxon>
        <taxon>Bacillati</taxon>
        <taxon>Actinomycetota</taxon>
        <taxon>Actinomycetes</taxon>
        <taxon>Pseudonocardiales</taxon>
        <taxon>Pseudonocardiaceae</taxon>
        <taxon>Kutzneria</taxon>
    </lineage>
</organism>
<keyword evidence="2" id="KW-0949">S-adenosyl-L-methionine</keyword>
<dbReference type="SFLD" id="SFLDS00029">
    <property type="entry name" value="Radical_SAM"/>
    <property type="match status" value="1"/>
</dbReference>
<evidence type="ECO:0000256" key="3">
    <source>
        <dbReference type="ARBA" id="ARBA00022723"/>
    </source>
</evidence>
<evidence type="ECO:0000313" key="9">
    <source>
        <dbReference type="Proteomes" id="UP000517916"/>
    </source>
</evidence>
<dbReference type="Proteomes" id="UP000517916">
    <property type="component" value="Unassembled WGS sequence"/>
</dbReference>
<evidence type="ECO:0000313" key="8">
    <source>
        <dbReference type="EMBL" id="MBA8923571.1"/>
    </source>
</evidence>
<evidence type="ECO:0000256" key="5">
    <source>
        <dbReference type="ARBA" id="ARBA00023014"/>
    </source>
</evidence>
<dbReference type="InterPro" id="IPR007197">
    <property type="entry name" value="rSAM"/>
</dbReference>
<dbReference type="PROSITE" id="PS51332">
    <property type="entry name" value="B12_BINDING"/>
    <property type="match status" value="1"/>
</dbReference>
<dbReference type="PROSITE" id="PS51918">
    <property type="entry name" value="RADICAL_SAM"/>
    <property type="match status" value="1"/>
</dbReference>
<dbReference type="InterPro" id="IPR034466">
    <property type="entry name" value="Methyltransferase_Class_B"/>
</dbReference>
<dbReference type="InterPro" id="IPR006638">
    <property type="entry name" value="Elp3/MiaA/NifB-like_rSAM"/>
</dbReference>
<feature type="domain" description="Radical SAM core" evidence="7">
    <location>
        <begin position="182"/>
        <end position="414"/>
    </location>
</feature>
<keyword evidence="9" id="KW-1185">Reference proteome</keyword>
<sequence>MTKHVTFVELSVYDNTVPLVSGYLQAYAMQDPVIAASVDFRFYSRSLRQDPEQILAELLDLDSDVYAFSCYIWNTGLIRRLLAGLLAERPDAWFLLGGAQVMNHGADYIPAGANNVVVCNGEGEQPCYEFLRQMLVDEPDLAEVSGVTFRTGHGELVTTDKPPRLRTLDDVPSPFAAGLFDGQDYTFTVLETNRGCPFHCGFCFWGAATNSKVYKFDEDRVRGDIRWIAEHGVASVFIADANWGLSPRDVELSKHIVSCQEEFGFPTSMVLAAAKNRPERVAEITEILVRGGLVTSQPISLQTVNTDTLRLIDRENIREATYTELQRSLNEKRISSFIEMIWPLPGETLATFKAGIARLCRLEADTLTVYPQLLLHNTALYEQRETMGIEVERAPDPVAEADVVVATRWVDRAECEQGTWFYYLVQSLYNARGAYHLAGYLDRSGLQSYEDFFTAATSFWQRADNELCRFVADSVATADNYDLLNIGKAAHLVLHSHRHAFDALLLDFARSQPWWSDAGARCATDLDLVARPYIYREPVQAPGVELTEARLLEVEDTRIVVSLPEALAQLPVDLRLVSEPTTGLCFEHPRDGKMPVPRHHTIEQNASYCHVMIQRLRTLLPTCQPMGLSTL</sequence>
<gene>
    <name evidence="8" type="ORF">BC739_000768</name>
</gene>
<proteinExistence type="predicted"/>
<dbReference type="InterPro" id="IPR051198">
    <property type="entry name" value="BchE-like"/>
</dbReference>
<feature type="domain" description="B12-binding" evidence="6">
    <location>
        <begin position="1"/>
        <end position="141"/>
    </location>
</feature>
<evidence type="ECO:0000256" key="1">
    <source>
        <dbReference type="ARBA" id="ARBA00001966"/>
    </source>
</evidence>
<name>A0ABR6BA01_9PSEU</name>
<keyword evidence="3" id="KW-0479">Metal-binding</keyword>
<dbReference type="Gene3D" id="3.80.30.20">
    <property type="entry name" value="tm_1862 like domain"/>
    <property type="match status" value="1"/>
</dbReference>